<comment type="caution">
    <text evidence="2">The sequence shown here is derived from an EMBL/GenBank/DDBJ whole genome shotgun (WGS) entry which is preliminary data.</text>
</comment>
<reference evidence="2 3" key="1">
    <citation type="submission" date="2024-06" db="EMBL/GenBank/DDBJ databases">
        <authorList>
            <person name="Kraege A."/>
            <person name="Thomma B."/>
        </authorList>
    </citation>
    <scope>NUCLEOTIDE SEQUENCE [LARGE SCALE GENOMIC DNA]</scope>
</reference>
<keyword evidence="3" id="KW-1185">Reference proteome</keyword>
<name>A0ABP1G055_9CHLO</name>
<evidence type="ECO:0000313" key="3">
    <source>
        <dbReference type="Proteomes" id="UP001497392"/>
    </source>
</evidence>
<feature type="compositionally biased region" description="Gly residues" evidence="1">
    <location>
        <begin position="173"/>
        <end position="188"/>
    </location>
</feature>
<protein>
    <submittedName>
        <fullName evidence="2">G5704 protein</fullName>
    </submittedName>
</protein>
<evidence type="ECO:0000256" key="1">
    <source>
        <dbReference type="SAM" id="MobiDB-lite"/>
    </source>
</evidence>
<evidence type="ECO:0000313" key="2">
    <source>
        <dbReference type="EMBL" id="CAL5223227.1"/>
    </source>
</evidence>
<organism evidence="2 3">
    <name type="scientific">Coccomyxa viridis</name>
    <dbReference type="NCBI Taxonomy" id="1274662"/>
    <lineage>
        <taxon>Eukaryota</taxon>
        <taxon>Viridiplantae</taxon>
        <taxon>Chlorophyta</taxon>
        <taxon>core chlorophytes</taxon>
        <taxon>Trebouxiophyceae</taxon>
        <taxon>Trebouxiophyceae incertae sedis</taxon>
        <taxon>Coccomyxaceae</taxon>
        <taxon>Coccomyxa</taxon>
    </lineage>
</organism>
<dbReference type="EMBL" id="CAXHTA020000008">
    <property type="protein sequence ID" value="CAL5223227.1"/>
    <property type="molecule type" value="Genomic_DNA"/>
</dbReference>
<gene>
    <name evidence="2" type="primary">g5704</name>
    <name evidence="2" type="ORF">VP750_LOCUS4886</name>
</gene>
<sequence length="198" mass="20021">MADAVVVSSGGQALNLTSDTRATCGTVQTDPAVLALYHEECNATDLEIWTALPLDISHVGLPSRNLIIHGYTVNISDYAALGRNVTIYAKTIQCGKTSGAISVALTGIDPPDQPHTPPVNNCTIAGPGQPTVGCNGTAGASATVKYAPAGGSITLFAEELLCPGVDLKVSISGGRGSRGQDGGNGFPGKSGANGEPLY</sequence>
<feature type="region of interest" description="Disordered" evidence="1">
    <location>
        <begin position="173"/>
        <end position="198"/>
    </location>
</feature>
<accession>A0ABP1G055</accession>
<dbReference type="Proteomes" id="UP001497392">
    <property type="component" value="Unassembled WGS sequence"/>
</dbReference>
<proteinExistence type="predicted"/>